<name>A0ACB0ZA92_MELEN</name>
<gene>
    <name evidence="1" type="ORF">MENTE1834_LOCUS22778</name>
</gene>
<protein>
    <submittedName>
        <fullName evidence="1">Uncharacterized protein</fullName>
    </submittedName>
</protein>
<organism evidence="1 2">
    <name type="scientific">Meloidogyne enterolobii</name>
    <name type="common">Root-knot nematode worm</name>
    <name type="synonym">Meloidogyne mayaguensis</name>
    <dbReference type="NCBI Taxonomy" id="390850"/>
    <lineage>
        <taxon>Eukaryota</taxon>
        <taxon>Metazoa</taxon>
        <taxon>Ecdysozoa</taxon>
        <taxon>Nematoda</taxon>
        <taxon>Chromadorea</taxon>
        <taxon>Rhabditida</taxon>
        <taxon>Tylenchina</taxon>
        <taxon>Tylenchomorpha</taxon>
        <taxon>Tylenchoidea</taxon>
        <taxon>Meloidogynidae</taxon>
        <taxon>Meloidogyninae</taxon>
        <taxon>Meloidogyne</taxon>
    </lineage>
</organism>
<comment type="caution">
    <text evidence="1">The sequence shown here is derived from an EMBL/GenBank/DDBJ whole genome shotgun (WGS) entry which is preliminary data.</text>
</comment>
<keyword evidence="2" id="KW-1185">Reference proteome</keyword>
<proteinExistence type="predicted"/>
<accession>A0ACB0ZA92</accession>
<dbReference type="EMBL" id="CAVMJV010000029">
    <property type="protein sequence ID" value="CAK5075947.1"/>
    <property type="molecule type" value="Genomic_DNA"/>
</dbReference>
<dbReference type="Proteomes" id="UP001497535">
    <property type="component" value="Unassembled WGS sequence"/>
</dbReference>
<reference evidence="1" key="1">
    <citation type="submission" date="2023-11" db="EMBL/GenBank/DDBJ databases">
        <authorList>
            <person name="Poullet M."/>
        </authorList>
    </citation>
    <scope>NUCLEOTIDE SEQUENCE</scope>
    <source>
        <strain evidence="1">E1834</strain>
    </source>
</reference>
<sequence>MISVFYIFKLLLFNILLISLLSIILIVRATISKDFSNFLIREYGEEVEKLIARRDLGFGGSFGGDQENEGNKLIYRCKFLKLS</sequence>
<evidence type="ECO:0000313" key="1">
    <source>
        <dbReference type="EMBL" id="CAK5075947.1"/>
    </source>
</evidence>
<evidence type="ECO:0000313" key="2">
    <source>
        <dbReference type="Proteomes" id="UP001497535"/>
    </source>
</evidence>